<dbReference type="EMBL" id="JANEYG010000001">
    <property type="protein sequence ID" value="KAJ8925723.1"/>
    <property type="molecule type" value="Genomic_DNA"/>
</dbReference>
<feature type="chain" id="PRO_5043631051" description="Chitin-binding type-2 domain-containing protein" evidence="6">
    <location>
        <begin position="17"/>
        <end position="94"/>
    </location>
</feature>
<evidence type="ECO:0000256" key="3">
    <source>
        <dbReference type="ARBA" id="ARBA00022737"/>
    </source>
</evidence>
<comment type="caution">
    <text evidence="8">The sequence shown here is derived from an EMBL/GenBank/DDBJ whole genome shotgun (WGS) entry which is preliminary data.</text>
</comment>
<dbReference type="Proteomes" id="UP001159042">
    <property type="component" value="Unassembled WGS sequence"/>
</dbReference>
<evidence type="ECO:0000259" key="7">
    <source>
        <dbReference type="PROSITE" id="PS50940"/>
    </source>
</evidence>
<sequence>MLPALAILLVVSVATAIPHCPAKDRRSPVFFAHEVSCTRYYECSNGIPYLMRCPAGLHFNQKLRTCDYPNHAGCIFYASEDIEEPSEQDSVPIQ</sequence>
<name>A0AAV8WH19_9CUCU</name>
<dbReference type="AlphaFoldDB" id="A0AAV8WH19"/>
<dbReference type="SUPFAM" id="SSF57625">
    <property type="entry name" value="Invertebrate chitin-binding proteins"/>
    <property type="match status" value="1"/>
</dbReference>
<dbReference type="Gene3D" id="2.170.140.10">
    <property type="entry name" value="Chitin binding domain"/>
    <property type="match status" value="1"/>
</dbReference>
<evidence type="ECO:0000313" key="9">
    <source>
        <dbReference type="Proteomes" id="UP001159042"/>
    </source>
</evidence>
<reference evidence="8 9" key="1">
    <citation type="journal article" date="2023" name="Insect Mol. Biol.">
        <title>Genome sequencing provides insights into the evolution of gene families encoding plant cell wall-degrading enzymes in longhorned beetles.</title>
        <authorList>
            <person name="Shin N.R."/>
            <person name="Okamura Y."/>
            <person name="Kirsch R."/>
            <person name="Pauchet Y."/>
        </authorList>
    </citation>
    <scope>NUCLEOTIDE SEQUENCE [LARGE SCALE GENOMIC DNA]</scope>
    <source>
        <strain evidence="8">EAD_L_NR</strain>
    </source>
</reference>
<dbReference type="PANTHER" id="PTHR23301">
    <property type="entry name" value="CHITIN BINDING PERITROPHIN-A"/>
    <property type="match status" value="1"/>
</dbReference>
<keyword evidence="1" id="KW-0147">Chitin-binding</keyword>
<dbReference type="InterPro" id="IPR051940">
    <property type="entry name" value="Chitin_bind-dev_reg"/>
</dbReference>
<protein>
    <recommendedName>
        <fullName evidence="7">Chitin-binding type-2 domain-containing protein</fullName>
    </recommendedName>
</protein>
<dbReference type="GO" id="GO:0008061">
    <property type="term" value="F:chitin binding"/>
    <property type="evidence" value="ECO:0007669"/>
    <property type="project" value="UniProtKB-KW"/>
</dbReference>
<dbReference type="Pfam" id="PF01607">
    <property type="entry name" value="CBM_14"/>
    <property type="match status" value="1"/>
</dbReference>
<feature type="signal peptide" evidence="6">
    <location>
        <begin position="1"/>
        <end position="16"/>
    </location>
</feature>
<proteinExistence type="predicted"/>
<evidence type="ECO:0000313" key="8">
    <source>
        <dbReference type="EMBL" id="KAJ8925723.1"/>
    </source>
</evidence>
<accession>A0AAV8WH19</accession>
<dbReference type="SMART" id="SM00494">
    <property type="entry name" value="ChtBD2"/>
    <property type="match status" value="1"/>
</dbReference>
<evidence type="ECO:0000256" key="6">
    <source>
        <dbReference type="SAM" id="SignalP"/>
    </source>
</evidence>
<dbReference type="GO" id="GO:0005576">
    <property type="term" value="C:extracellular region"/>
    <property type="evidence" value="ECO:0007669"/>
    <property type="project" value="InterPro"/>
</dbReference>
<evidence type="ECO:0000256" key="5">
    <source>
        <dbReference type="ARBA" id="ARBA00023180"/>
    </source>
</evidence>
<keyword evidence="3" id="KW-0677">Repeat</keyword>
<keyword evidence="5" id="KW-0325">Glycoprotein</keyword>
<feature type="domain" description="Chitin-binding type-2" evidence="7">
    <location>
        <begin position="17"/>
        <end position="76"/>
    </location>
</feature>
<evidence type="ECO:0000256" key="4">
    <source>
        <dbReference type="ARBA" id="ARBA00023157"/>
    </source>
</evidence>
<gene>
    <name evidence="8" type="ORF">NQ315_009571</name>
</gene>
<dbReference type="PANTHER" id="PTHR23301:SF0">
    <property type="entry name" value="CHITIN-BINDING TYPE-2 DOMAIN-CONTAINING PROTEIN-RELATED"/>
    <property type="match status" value="1"/>
</dbReference>
<organism evidence="8 9">
    <name type="scientific">Exocentrus adspersus</name>
    <dbReference type="NCBI Taxonomy" id="1586481"/>
    <lineage>
        <taxon>Eukaryota</taxon>
        <taxon>Metazoa</taxon>
        <taxon>Ecdysozoa</taxon>
        <taxon>Arthropoda</taxon>
        <taxon>Hexapoda</taxon>
        <taxon>Insecta</taxon>
        <taxon>Pterygota</taxon>
        <taxon>Neoptera</taxon>
        <taxon>Endopterygota</taxon>
        <taxon>Coleoptera</taxon>
        <taxon>Polyphaga</taxon>
        <taxon>Cucujiformia</taxon>
        <taxon>Chrysomeloidea</taxon>
        <taxon>Cerambycidae</taxon>
        <taxon>Lamiinae</taxon>
        <taxon>Acanthocinini</taxon>
        <taxon>Exocentrus</taxon>
    </lineage>
</organism>
<evidence type="ECO:0000256" key="1">
    <source>
        <dbReference type="ARBA" id="ARBA00022669"/>
    </source>
</evidence>
<keyword evidence="2 6" id="KW-0732">Signal</keyword>
<keyword evidence="9" id="KW-1185">Reference proteome</keyword>
<dbReference type="PROSITE" id="PS50940">
    <property type="entry name" value="CHIT_BIND_II"/>
    <property type="match status" value="1"/>
</dbReference>
<evidence type="ECO:0000256" key="2">
    <source>
        <dbReference type="ARBA" id="ARBA00022729"/>
    </source>
</evidence>
<dbReference type="InterPro" id="IPR036508">
    <property type="entry name" value="Chitin-bd_dom_sf"/>
</dbReference>
<dbReference type="InterPro" id="IPR002557">
    <property type="entry name" value="Chitin-bd_dom"/>
</dbReference>
<keyword evidence="4" id="KW-1015">Disulfide bond</keyword>